<dbReference type="Gene3D" id="1.10.10.10">
    <property type="entry name" value="Winged helix-like DNA-binding domain superfamily/Winged helix DNA-binding domain"/>
    <property type="match status" value="1"/>
</dbReference>
<dbReference type="GO" id="GO:0006334">
    <property type="term" value="P:nucleosome assembly"/>
    <property type="evidence" value="ECO:0007669"/>
    <property type="project" value="InterPro"/>
</dbReference>
<evidence type="ECO:0000259" key="2">
    <source>
        <dbReference type="PROSITE" id="PS51504"/>
    </source>
</evidence>
<dbReference type="PROSITE" id="PS51504">
    <property type="entry name" value="H15"/>
    <property type="match status" value="1"/>
</dbReference>
<evidence type="ECO:0000256" key="1">
    <source>
        <dbReference type="SAM" id="MobiDB-lite"/>
    </source>
</evidence>
<dbReference type="InterPro" id="IPR005818">
    <property type="entry name" value="Histone_H1/H5_H15"/>
</dbReference>
<reference evidence="3" key="1">
    <citation type="submission" date="2011-02" db="EMBL/GenBank/DDBJ databases">
        <title>The genome of the leaf-cutting ant Acromyrmex echinatior suggests key adaptations to social evolution and fungus farming.</title>
        <authorList>
            <person name="Nygaard S."/>
            <person name="Zhang G."/>
        </authorList>
    </citation>
    <scope>NUCLEOTIDE SEQUENCE</scope>
</reference>
<feature type="compositionally biased region" description="Basic and acidic residues" evidence="1">
    <location>
        <begin position="278"/>
        <end position="315"/>
    </location>
</feature>
<dbReference type="Proteomes" id="UP000007755">
    <property type="component" value="Unassembled WGS sequence"/>
</dbReference>
<organism evidence="4">
    <name type="scientific">Acromyrmex echinatior</name>
    <name type="common">Panamanian leafcutter ant</name>
    <name type="synonym">Acromyrmex octospinosus echinatior</name>
    <dbReference type="NCBI Taxonomy" id="103372"/>
    <lineage>
        <taxon>Eukaryota</taxon>
        <taxon>Metazoa</taxon>
        <taxon>Ecdysozoa</taxon>
        <taxon>Arthropoda</taxon>
        <taxon>Hexapoda</taxon>
        <taxon>Insecta</taxon>
        <taxon>Pterygota</taxon>
        <taxon>Neoptera</taxon>
        <taxon>Endopterygota</taxon>
        <taxon>Hymenoptera</taxon>
        <taxon>Apocrita</taxon>
        <taxon>Aculeata</taxon>
        <taxon>Formicoidea</taxon>
        <taxon>Formicidae</taxon>
        <taxon>Myrmicinae</taxon>
        <taxon>Acromyrmex</taxon>
    </lineage>
</organism>
<dbReference type="EMBL" id="GL888414">
    <property type="protein sequence ID" value="EGI61321.1"/>
    <property type="molecule type" value="Genomic_DNA"/>
</dbReference>
<feature type="region of interest" description="Disordered" evidence="1">
    <location>
        <begin position="167"/>
        <end position="190"/>
    </location>
</feature>
<dbReference type="OrthoDB" id="6754815at2759"/>
<feature type="compositionally biased region" description="Polar residues" evidence="1">
    <location>
        <begin position="110"/>
        <end position="119"/>
    </location>
</feature>
<feature type="region of interest" description="Disordered" evidence="1">
    <location>
        <begin position="74"/>
        <end position="119"/>
    </location>
</feature>
<keyword evidence="4" id="KW-1185">Reference proteome</keyword>
<name>F4WWV3_ACREC</name>
<feature type="compositionally biased region" description="Polar residues" evidence="1">
    <location>
        <begin position="91"/>
        <end position="100"/>
    </location>
</feature>
<dbReference type="AlphaFoldDB" id="F4WWV3"/>
<dbReference type="InterPro" id="IPR036388">
    <property type="entry name" value="WH-like_DNA-bd_sf"/>
</dbReference>
<dbReference type="InterPro" id="IPR036390">
    <property type="entry name" value="WH_DNA-bd_sf"/>
</dbReference>
<evidence type="ECO:0000313" key="3">
    <source>
        <dbReference type="EMBL" id="EGI61321.1"/>
    </source>
</evidence>
<dbReference type="InParanoid" id="F4WWV3"/>
<protein>
    <recommendedName>
        <fullName evidence="2">H15 domain-containing protein</fullName>
    </recommendedName>
</protein>
<feature type="compositionally biased region" description="Polar residues" evidence="1">
    <location>
        <begin position="316"/>
        <end position="330"/>
    </location>
</feature>
<dbReference type="GO" id="GO:0000786">
    <property type="term" value="C:nucleosome"/>
    <property type="evidence" value="ECO:0007669"/>
    <property type="project" value="InterPro"/>
</dbReference>
<dbReference type="Pfam" id="PF00538">
    <property type="entry name" value="Linker_histone"/>
    <property type="match status" value="1"/>
</dbReference>
<evidence type="ECO:0000313" key="4">
    <source>
        <dbReference type="Proteomes" id="UP000007755"/>
    </source>
</evidence>
<feature type="region of interest" description="Disordered" evidence="1">
    <location>
        <begin position="237"/>
        <end position="330"/>
    </location>
</feature>
<dbReference type="eggNOG" id="ENOG502TDZ0">
    <property type="taxonomic scope" value="Eukaryota"/>
</dbReference>
<dbReference type="GO" id="GO:0003677">
    <property type="term" value="F:DNA binding"/>
    <property type="evidence" value="ECO:0007669"/>
    <property type="project" value="InterPro"/>
</dbReference>
<feature type="compositionally biased region" description="Polar residues" evidence="1">
    <location>
        <begin position="262"/>
        <end position="277"/>
    </location>
</feature>
<feature type="domain" description="H15" evidence="2">
    <location>
        <begin position="5"/>
        <end position="73"/>
    </location>
</feature>
<accession>F4WWV3</accession>
<gene>
    <name evidence="3" type="ORF">G5I_10423</name>
</gene>
<feature type="compositionally biased region" description="Basic and acidic residues" evidence="1">
    <location>
        <begin position="243"/>
        <end position="253"/>
    </location>
</feature>
<proteinExistence type="predicted"/>
<sequence length="330" mass="37993">MVRPSNPRLMARVLDAVANLGDTRGSSAREVLSFIRHSNVSSKNLTLQVHRALKHAVNAGLLRHRSGRYKALATLNPNSVSNPAKEESSTNKEPANNQINEQKKSKSDVETPNSDVESLQTQERKYAEILLHMVCGLSPCSHPLLMLKFRKSCRLLHQGEELIYGRTQRRQRKRTYEDDEEFEDYSSGQDFLHRRNDSPVLFNCKTKRSRVSKRELESDLSDESECNSDVSQKRVFRAKKSLHREPKRKEMCAKSKGKSASRTRSPQLLQRTVQARQHSTEETENDKQRCDENHEFTEHNITRPEVQKYIERVHESNNSNSGSILENSRD</sequence>
<dbReference type="SUPFAM" id="SSF46785">
    <property type="entry name" value="Winged helix' DNA-binding domain"/>
    <property type="match status" value="1"/>
</dbReference>